<feature type="transmembrane region" description="Helical" evidence="13">
    <location>
        <begin position="714"/>
        <end position="740"/>
    </location>
</feature>
<dbReference type="OrthoDB" id="164191at2759"/>
<feature type="transmembrane region" description="Helical" evidence="13">
    <location>
        <begin position="515"/>
        <end position="534"/>
    </location>
</feature>
<dbReference type="GO" id="GO:0004605">
    <property type="term" value="F:phosphatidate cytidylyltransferase activity"/>
    <property type="evidence" value="ECO:0007669"/>
    <property type="project" value="TreeGrafter"/>
</dbReference>
<keyword evidence="4" id="KW-0808">Transferase</keyword>
<evidence type="ECO:0000256" key="12">
    <source>
        <dbReference type="SAM" id="MobiDB-lite"/>
    </source>
</evidence>
<keyword evidence="7 13" id="KW-1133">Transmembrane helix</keyword>
<evidence type="ECO:0000313" key="14">
    <source>
        <dbReference type="EMBL" id="KAG6959396.1"/>
    </source>
</evidence>
<evidence type="ECO:0000256" key="9">
    <source>
        <dbReference type="ARBA" id="ARBA00023136"/>
    </source>
</evidence>
<evidence type="ECO:0000256" key="4">
    <source>
        <dbReference type="ARBA" id="ARBA00022679"/>
    </source>
</evidence>
<proteinExistence type="predicted"/>
<evidence type="ECO:0000256" key="1">
    <source>
        <dbReference type="ARBA" id="ARBA00004651"/>
    </source>
</evidence>
<organism evidence="14 15">
    <name type="scientific">Phytophthora cactorum</name>
    <dbReference type="NCBI Taxonomy" id="29920"/>
    <lineage>
        <taxon>Eukaryota</taxon>
        <taxon>Sar</taxon>
        <taxon>Stramenopiles</taxon>
        <taxon>Oomycota</taxon>
        <taxon>Peronosporomycetes</taxon>
        <taxon>Peronosporales</taxon>
        <taxon>Peronosporaceae</taxon>
        <taxon>Phytophthora</taxon>
    </lineage>
</organism>
<evidence type="ECO:0000256" key="5">
    <source>
        <dbReference type="ARBA" id="ARBA00022692"/>
    </source>
</evidence>
<feature type="transmembrane region" description="Helical" evidence="13">
    <location>
        <begin position="608"/>
        <end position="633"/>
    </location>
</feature>
<comment type="subcellular location">
    <subcellularLocation>
        <location evidence="1">Cell membrane</location>
        <topology evidence="1">Multi-pass membrane protein</topology>
    </subcellularLocation>
</comment>
<dbReference type="GO" id="GO:0016024">
    <property type="term" value="P:CDP-diacylglycerol biosynthetic process"/>
    <property type="evidence" value="ECO:0007669"/>
    <property type="project" value="TreeGrafter"/>
</dbReference>
<dbReference type="Proteomes" id="UP000688947">
    <property type="component" value="Unassembled WGS sequence"/>
</dbReference>
<evidence type="ECO:0000256" key="7">
    <source>
        <dbReference type="ARBA" id="ARBA00022989"/>
    </source>
</evidence>
<evidence type="ECO:0000313" key="15">
    <source>
        <dbReference type="Proteomes" id="UP000688947"/>
    </source>
</evidence>
<protein>
    <recommendedName>
        <fullName evidence="16">Transmembrane protein</fullName>
    </recommendedName>
</protein>
<feature type="transmembrane region" description="Helical" evidence="13">
    <location>
        <begin position="571"/>
        <end position="596"/>
    </location>
</feature>
<keyword evidence="11" id="KW-1208">Phospholipid metabolism</keyword>
<feature type="transmembrane region" description="Helical" evidence="13">
    <location>
        <begin position="339"/>
        <end position="363"/>
    </location>
</feature>
<feature type="transmembrane region" description="Helical" evidence="13">
    <location>
        <begin position="478"/>
        <end position="503"/>
    </location>
</feature>
<feature type="compositionally biased region" description="Polar residues" evidence="12">
    <location>
        <begin position="306"/>
        <end position="317"/>
    </location>
</feature>
<sequence length="773" mass="83442">MATQALRELLASYTEDGEVDFSAGQYTKATEVLVLQLLLPDEGIEAARSFVTADLVLDDTTKLQLLRRIQAAHLAAQEARKDVQASVVNQSAPNRSSTVPIEQQMNSSSFQTISTGFTGPQQHDTKQDDDSSCYVMIGGTAIALAVAAAGALRYREKIHEAVSNAIPAISKGLADAKDGHLTFHLHAVSQPDSAVRHRGGQCDHHDFSEPNDIFDGQYQVAYVQTGEKKRVQSVATADFRGTNPILDGEIQKDEQVERVPTLDERGHINFTNSRYKKSVDSAKRSVRARGALPAGSARSRDPFNPISPTRTNRTQTLDIQEDIEEVQDEYEDQPYDSVALVPVVVCGLIFWPVLAAAVLTTWYEGNEGPSDIGDVIGDSTRSNASVVCGYQDGGDRRFKNSFVSSGFTQSTTSFQTGTMLGSDDGNMTFLTNDKDPVAEIETTSRPKAVFELEIETSRGILLGMANLLFCGNLRLARVVVAVLFTICWSVASTMAFPLIPFPVTSTPRDIESAPYYFWVVNFVASLCAVSCPTWPSTISLVVQKSAFEVLLLNALNCPLAASRGSRGPASLVVVATLDLLGYAFVAGALGLLISMVDPSDGKATWATIWLGMLSAMWVAQFAGYVCDAIMYRFQIPHMRLLPPRIVVTLDVEASLCAIAAGSLVLVFGGAVLDVPGGVVPKVLFSVGSVLMARFGRLILSLLKKAAGVRWSGRLMPGFGGALDGSHALLFTSIVFVKYYLYVIARQTSEMDDMSGSGSSALWATVTFSTDLRS</sequence>
<keyword evidence="5 13" id="KW-0812">Transmembrane</keyword>
<evidence type="ECO:0000256" key="13">
    <source>
        <dbReference type="SAM" id="Phobius"/>
    </source>
</evidence>
<name>A0A8T1UDD2_9STRA</name>
<feature type="transmembrane region" description="Helical" evidence="13">
    <location>
        <begin position="645"/>
        <end position="670"/>
    </location>
</feature>
<evidence type="ECO:0000256" key="2">
    <source>
        <dbReference type="ARBA" id="ARBA00022475"/>
    </source>
</evidence>
<evidence type="ECO:0000256" key="11">
    <source>
        <dbReference type="ARBA" id="ARBA00023264"/>
    </source>
</evidence>
<dbReference type="EMBL" id="JAENGZ010000438">
    <property type="protein sequence ID" value="KAG6959396.1"/>
    <property type="molecule type" value="Genomic_DNA"/>
</dbReference>
<keyword evidence="6" id="KW-0548">Nucleotidyltransferase</keyword>
<dbReference type="GO" id="GO:0005886">
    <property type="term" value="C:plasma membrane"/>
    <property type="evidence" value="ECO:0007669"/>
    <property type="project" value="UniProtKB-SubCell"/>
</dbReference>
<gene>
    <name evidence="14" type="ORF">JG687_00008808</name>
</gene>
<evidence type="ECO:0000256" key="8">
    <source>
        <dbReference type="ARBA" id="ARBA00023098"/>
    </source>
</evidence>
<evidence type="ECO:0008006" key="16">
    <source>
        <dbReference type="Google" id="ProtNLM"/>
    </source>
</evidence>
<keyword evidence="10" id="KW-0594">Phospholipid biosynthesis</keyword>
<accession>A0A8T1UDD2</accession>
<keyword evidence="3" id="KW-0444">Lipid biosynthesis</keyword>
<dbReference type="AlphaFoldDB" id="A0A8T1UDD2"/>
<dbReference type="VEuPathDB" id="FungiDB:PC110_g15023"/>
<keyword evidence="8" id="KW-0443">Lipid metabolism</keyword>
<feature type="region of interest" description="Disordered" evidence="12">
    <location>
        <begin position="286"/>
        <end position="318"/>
    </location>
</feature>
<evidence type="ECO:0000256" key="3">
    <source>
        <dbReference type="ARBA" id="ARBA00022516"/>
    </source>
</evidence>
<dbReference type="VEuPathDB" id="FungiDB:PC110_g15025"/>
<evidence type="ECO:0000256" key="10">
    <source>
        <dbReference type="ARBA" id="ARBA00023209"/>
    </source>
</evidence>
<reference evidence="14" key="1">
    <citation type="submission" date="2021-01" db="EMBL/GenBank/DDBJ databases">
        <title>Phytophthora aleatoria, a newly-described species from Pinus radiata is distinct from Phytophthora cactorum isolates based on comparative genomics.</title>
        <authorList>
            <person name="Mcdougal R."/>
            <person name="Panda P."/>
            <person name="Williams N."/>
            <person name="Studholme D.J."/>
        </authorList>
    </citation>
    <scope>NUCLEOTIDE SEQUENCE</scope>
    <source>
        <strain evidence="14">NZFS 3830</strain>
    </source>
</reference>
<comment type="caution">
    <text evidence="14">The sequence shown here is derived from an EMBL/GenBank/DDBJ whole genome shotgun (WGS) entry which is preliminary data.</text>
</comment>
<dbReference type="PANTHER" id="PTHR46382">
    <property type="entry name" value="PHOSPHATIDATE CYTIDYLYLTRANSFERASE"/>
    <property type="match status" value="1"/>
</dbReference>
<keyword evidence="9 13" id="KW-0472">Membrane</keyword>
<keyword evidence="2" id="KW-1003">Cell membrane</keyword>
<dbReference type="PANTHER" id="PTHR46382:SF1">
    <property type="entry name" value="PHOSPHATIDATE CYTIDYLYLTRANSFERASE"/>
    <property type="match status" value="1"/>
</dbReference>
<evidence type="ECO:0000256" key="6">
    <source>
        <dbReference type="ARBA" id="ARBA00022695"/>
    </source>
</evidence>